<dbReference type="Proteomes" id="UP000000254">
    <property type="component" value="Chromosome"/>
</dbReference>
<evidence type="ECO:0000313" key="2">
    <source>
        <dbReference type="Proteomes" id="UP000000254"/>
    </source>
</evidence>
<dbReference type="OrthoDB" id="376268at2157"/>
<organism evidence="1 2">
    <name type="scientific">Staphylothermus marinus (strain ATCC 43588 / DSM 3639 / JCM 9404 / F1)</name>
    <dbReference type="NCBI Taxonomy" id="399550"/>
    <lineage>
        <taxon>Archaea</taxon>
        <taxon>Thermoproteota</taxon>
        <taxon>Thermoprotei</taxon>
        <taxon>Desulfurococcales</taxon>
        <taxon>Desulfurococcaceae</taxon>
        <taxon>Staphylothermus</taxon>
    </lineage>
</organism>
<dbReference type="HOGENOM" id="CLU_2204219_0_0_2"/>
<proteinExistence type="predicted"/>
<dbReference type="AlphaFoldDB" id="A3DP15"/>
<keyword evidence="2" id="KW-1185">Reference proteome</keyword>
<accession>A3DP15</accession>
<dbReference type="STRING" id="399550.Smar_1284"/>
<sequence>MRIAFLISSRRLIDAVGSIVKKCLDNNELFIITSKELIKNLTKVLDKNIIDKINIIVLKFRTEENALRLFSQISPDIVIDCDPIDYFKELKRIIKFSHAIVRKCVIE</sequence>
<evidence type="ECO:0000313" key="1">
    <source>
        <dbReference type="EMBL" id="ABN70375.1"/>
    </source>
</evidence>
<reference evidence="1 2" key="2">
    <citation type="journal article" date="2009" name="Stand. Genomic Sci.">
        <title>Complete genome sequence of Staphylothermus marinus Stetter and Fiala 1986 type strain F1.</title>
        <authorList>
            <person name="Anderson I.J."/>
            <person name="Sun H."/>
            <person name="Lapidus A."/>
            <person name="Copeland A."/>
            <person name="Glavina Del Rio T."/>
            <person name="Tice H."/>
            <person name="Dalin E."/>
            <person name="Lucas S."/>
            <person name="Barry K."/>
            <person name="Land M."/>
            <person name="Richardson P."/>
            <person name="Huber H."/>
            <person name="Kyrpides N.C."/>
        </authorList>
    </citation>
    <scope>NUCLEOTIDE SEQUENCE [LARGE SCALE GENOMIC DNA]</scope>
    <source>
        <strain evidence="2">ATCC 43588 / DSM 3639 / JCM 9404 / F1</strain>
    </source>
</reference>
<dbReference type="KEGG" id="smr:Smar_1284"/>
<dbReference type="eggNOG" id="arCOG12443">
    <property type="taxonomic scope" value="Archaea"/>
</dbReference>
<dbReference type="EMBL" id="CP000575">
    <property type="protein sequence ID" value="ABN70375.1"/>
    <property type="molecule type" value="Genomic_DNA"/>
</dbReference>
<name>A3DP15_STAMF</name>
<gene>
    <name evidence="1" type="ordered locus">Smar_1284</name>
</gene>
<reference evidence="2" key="1">
    <citation type="journal article" date="2009" name="BMC Genomics">
        <title>The complete genome sequence of Staphylothermus marinus reveals differences in sulfur metabolism among heterotrophic Crenarchaeota.</title>
        <authorList>
            <person name="Anderson I.J."/>
            <person name="Dharmarajan L."/>
            <person name="Rodriguez J."/>
            <person name="Hooper S."/>
            <person name="Porat I."/>
            <person name="Ulrich L.E."/>
            <person name="Elkins J.G."/>
            <person name="Mavromatis K."/>
            <person name="Sun H."/>
            <person name="Land M."/>
            <person name="Lapidus A."/>
            <person name="Lucas S."/>
            <person name="Barry K."/>
            <person name="Huber H."/>
            <person name="Zhulin I.B."/>
            <person name="Whitman W.B."/>
            <person name="Mukhopadhyay B."/>
            <person name="Woese C."/>
            <person name="Bristow J."/>
            <person name="Kyrpides N."/>
        </authorList>
    </citation>
    <scope>NUCLEOTIDE SEQUENCE [LARGE SCALE GENOMIC DNA]</scope>
    <source>
        <strain evidence="2">ATCC 43588 / DSM 3639 / JCM 9404 / F1</strain>
    </source>
</reference>
<protein>
    <submittedName>
        <fullName evidence="1">Uncharacterized protein</fullName>
    </submittedName>
</protein>